<gene>
    <name evidence="1" type="ORF">DO97_14255</name>
</gene>
<evidence type="ECO:0000313" key="2">
    <source>
        <dbReference type="Proteomes" id="UP000030170"/>
    </source>
</evidence>
<dbReference type="Proteomes" id="UP000030170">
    <property type="component" value="Unassembled WGS sequence"/>
</dbReference>
<dbReference type="PANTHER" id="PTHR36142:SF2">
    <property type="entry name" value="METALLO-HYDROLASE_OXIDOREDUCTASE SUPERFAMILY PROTEIN"/>
    <property type="match status" value="1"/>
</dbReference>
<sequence>MHLTRIDLNSWIVQMAGQTVLIDPWLVDPLVFYGWPWLFTASHITPPVFTPETLPPIDLILISQGLDDHCHRPTLRALDHDLPVVGSPTAAKVVQRLGYPQVTPLLPWQTHRQGQLAMTAVPGAILQGQRENGYMLQDLSTGTTLYYEPHLFDPTLGIEQHFSQIEGAIAPVVGQIFPGLGTVIMGPEQAITLVTTLKPKFFVPTSVGNIQTRGLLTTLIQSVGSVAEFRQRLIDSGATTQLLTPEPGETLDLRSWERKAMPH</sequence>
<proteinExistence type="predicted"/>
<dbReference type="OrthoDB" id="507726at2"/>
<dbReference type="Gene3D" id="3.60.15.10">
    <property type="entry name" value="Ribonuclease Z/Hydroxyacylglutathione hydrolase-like"/>
    <property type="match status" value="1"/>
</dbReference>
<name>A0A098TH57_9CYAN</name>
<organism evidence="1 2">
    <name type="scientific">Neosynechococcus sphagnicola sy1</name>
    <dbReference type="NCBI Taxonomy" id="1497020"/>
    <lineage>
        <taxon>Bacteria</taxon>
        <taxon>Bacillati</taxon>
        <taxon>Cyanobacteriota</taxon>
        <taxon>Cyanophyceae</taxon>
        <taxon>Neosynechococcales</taxon>
        <taxon>Neosynechococcaceae</taxon>
        <taxon>Neosynechococcus</taxon>
    </lineage>
</organism>
<dbReference type="STRING" id="1497020.DO97_14255"/>
<protein>
    <recommendedName>
        <fullName evidence="3">Zn-dependent hydrolase</fullName>
    </recommendedName>
</protein>
<dbReference type="RefSeq" id="WP_036535371.1">
    <property type="nucleotide sequence ID" value="NZ_JJML01000044.1"/>
</dbReference>
<evidence type="ECO:0008006" key="3">
    <source>
        <dbReference type="Google" id="ProtNLM"/>
    </source>
</evidence>
<dbReference type="AlphaFoldDB" id="A0A098TH57"/>
<evidence type="ECO:0000313" key="1">
    <source>
        <dbReference type="EMBL" id="KGF71920.1"/>
    </source>
</evidence>
<dbReference type="EMBL" id="JJML01000044">
    <property type="protein sequence ID" value="KGF71920.1"/>
    <property type="molecule type" value="Genomic_DNA"/>
</dbReference>
<dbReference type="PANTHER" id="PTHR36142">
    <property type="entry name" value="METALLO-HYDROLASE/OXIDOREDUCTASE SUPERFAMILY PROTEIN"/>
    <property type="match status" value="1"/>
</dbReference>
<reference evidence="1 2" key="1">
    <citation type="journal article" date="2014" name="Mol. Ecol.">
        <title>Evolution of Synechococcus.</title>
        <authorList>
            <person name="Dvorak P."/>
            <person name="Casamatta D."/>
            <person name="Hasler P."/>
            <person name="Poulickova A."/>
            <person name="Ondrej V."/>
            <person name="Sanges R."/>
        </authorList>
    </citation>
    <scope>NUCLEOTIDE SEQUENCE [LARGE SCALE GENOMIC DNA]</scope>
    <source>
        <strain evidence="1 2">CAUP A 1101</strain>
    </source>
</reference>
<comment type="caution">
    <text evidence="1">The sequence shown here is derived from an EMBL/GenBank/DDBJ whole genome shotgun (WGS) entry which is preliminary data.</text>
</comment>
<keyword evidence="2" id="KW-1185">Reference proteome</keyword>
<dbReference type="SUPFAM" id="SSF56281">
    <property type="entry name" value="Metallo-hydrolase/oxidoreductase"/>
    <property type="match status" value="1"/>
</dbReference>
<dbReference type="Pfam" id="PF13483">
    <property type="entry name" value="Lactamase_B_3"/>
    <property type="match status" value="1"/>
</dbReference>
<accession>A0A098TH57</accession>
<dbReference type="InterPro" id="IPR036866">
    <property type="entry name" value="RibonucZ/Hydroxyglut_hydro"/>
</dbReference>